<evidence type="ECO:0000313" key="6">
    <source>
        <dbReference type="Proteomes" id="UP001595443"/>
    </source>
</evidence>
<comment type="pathway">
    <text evidence="2">Organic acid metabolism; glycolate biosynthesis; glycolate from 2-phosphoglycolate: step 1/1.</text>
</comment>
<accession>A0ABV7AHT3</accession>
<evidence type="ECO:0000256" key="3">
    <source>
        <dbReference type="ARBA" id="ARBA00006171"/>
    </source>
</evidence>
<dbReference type="SFLD" id="SFLDG01129">
    <property type="entry name" value="C1.5:_HAD__Beta-PGM__Phosphata"/>
    <property type="match status" value="1"/>
</dbReference>
<dbReference type="PANTHER" id="PTHR43434">
    <property type="entry name" value="PHOSPHOGLYCOLATE PHOSPHATASE"/>
    <property type="match status" value="1"/>
</dbReference>
<keyword evidence="5" id="KW-0378">Hydrolase</keyword>
<dbReference type="EC" id="3.1.3.18" evidence="4"/>
<evidence type="ECO:0000256" key="2">
    <source>
        <dbReference type="ARBA" id="ARBA00004818"/>
    </source>
</evidence>
<dbReference type="Gene3D" id="1.10.150.240">
    <property type="entry name" value="Putative phosphatase, domain 2"/>
    <property type="match status" value="1"/>
</dbReference>
<dbReference type="GO" id="GO:0016787">
    <property type="term" value="F:hydrolase activity"/>
    <property type="evidence" value="ECO:0007669"/>
    <property type="project" value="UniProtKB-KW"/>
</dbReference>
<dbReference type="InterPro" id="IPR006439">
    <property type="entry name" value="HAD-SF_hydro_IA"/>
</dbReference>
<dbReference type="Proteomes" id="UP001595443">
    <property type="component" value="Unassembled WGS sequence"/>
</dbReference>
<reference evidence="6" key="1">
    <citation type="journal article" date="2019" name="Int. J. Syst. Evol. Microbiol.">
        <title>The Global Catalogue of Microorganisms (GCM) 10K type strain sequencing project: providing services to taxonomists for standard genome sequencing and annotation.</title>
        <authorList>
            <consortium name="The Broad Institute Genomics Platform"/>
            <consortium name="The Broad Institute Genome Sequencing Center for Infectious Disease"/>
            <person name="Wu L."/>
            <person name="Ma J."/>
        </authorList>
    </citation>
    <scope>NUCLEOTIDE SEQUENCE [LARGE SCALE GENOMIC DNA]</scope>
    <source>
        <strain evidence="6">KCTC 62192</strain>
    </source>
</reference>
<dbReference type="InterPro" id="IPR023198">
    <property type="entry name" value="PGP-like_dom2"/>
</dbReference>
<evidence type="ECO:0000256" key="1">
    <source>
        <dbReference type="ARBA" id="ARBA00000830"/>
    </source>
</evidence>
<evidence type="ECO:0000256" key="4">
    <source>
        <dbReference type="ARBA" id="ARBA00013078"/>
    </source>
</evidence>
<sequence>MIAAILFDKDGTLFDFHATWGNWATTLLLELSEGDADRAQVLGEALGFDFAENRFAPDSPVIAHTPEQVAAALLPLMPGKTPAALVAQMNAMSAGTPQVPPLPLAPLLDELRGRGLKLGVATNDAEEAARANLDSAGVAAQFDFVAGFDSGHGGKPHPGMLLAFADGLGLDPARVVMVGDSRHDLVAGRAAGMRAVAVLTGVASEEELAPLAEAVLPHIGHLPGWLDALGRAEPAETVAG</sequence>
<protein>
    <recommendedName>
        <fullName evidence="4">phosphoglycolate phosphatase</fullName>
        <ecNumber evidence="4">3.1.3.18</ecNumber>
    </recommendedName>
</protein>
<dbReference type="InterPro" id="IPR036412">
    <property type="entry name" value="HAD-like_sf"/>
</dbReference>
<dbReference type="PRINTS" id="PR00413">
    <property type="entry name" value="HADHALOGNASE"/>
</dbReference>
<dbReference type="NCBIfam" id="TIGR01549">
    <property type="entry name" value="HAD-SF-IA-v1"/>
    <property type="match status" value="1"/>
</dbReference>
<comment type="catalytic activity">
    <reaction evidence="1">
        <text>2-phosphoglycolate + H2O = glycolate + phosphate</text>
        <dbReference type="Rhea" id="RHEA:14369"/>
        <dbReference type="ChEBI" id="CHEBI:15377"/>
        <dbReference type="ChEBI" id="CHEBI:29805"/>
        <dbReference type="ChEBI" id="CHEBI:43474"/>
        <dbReference type="ChEBI" id="CHEBI:58033"/>
        <dbReference type="EC" id="3.1.3.18"/>
    </reaction>
</comment>
<dbReference type="Gene3D" id="3.40.50.1000">
    <property type="entry name" value="HAD superfamily/HAD-like"/>
    <property type="match status" value="1"/>
</dbReference>
<comment type="caution">
    <text evidence="5">The sequence shown here is derived from an EMBL/GenBank/DDBJ whole genome shotgun (WGS) entry which is preliminary data.</text>
</comment>
<proteinExistence type="inferred from homology"/>
<comment type="similarity">
    <text evidence="3">Belongs to the HAD-like hydrolase superfamily. CbbY/CbbZ/Gph/YieH family.</text>
</comment>
<dbReference type="CDD" id="cd01427">
    <property type="entry name" value="HAD_like"/>
    <property type="match status" value="1"/>
</dbReference>
<dbReference type="SFLD" id="SFLDS00003">
    <property type="entry name" value="Haloacid_Dehalogenase"/>
    <property type="match status" value="1"/>
</dbReference>
<dbReference type="NCBIfam" id="TIGR01509">
    <property type="entry name" value="HAD-SF-IA-v3"/>
    <property type="match status" value="1"/>
</dbReference>
<dbReference type="InterPro" id="IPR050155">
    <property type="entry name" value="HAD-like_hydrolase_sf"/>
</dbReference>
<evidence type="ECO:0000313" key="5">
    <source>
        <dbReference type="EMBL" id="MFC2968571.1"/>
    </source>
</evidence>
<dbReference type="Pfam" id="PF00702">
    <property type="entry name" value="Hydrolase"/>
    <property type="match status" value="1"/>
</dbReference>
<dbReference type="InterPro" id="IPR023214">
    <property type="entry name" value="HAD_sf"/>
</dbReference>
<gene>
    <name evidence="5" type="ORF">ACFOES_10735</name>
</gene>
<dbReference type="RefSeq" id="WP_377833270.1">
    <property type="nucleotide sequence ID" value="NZ_JBHRSK010000007.1"/>
</dbReference>
<dbReference type="SUPFAM" id="SSF56784">
    <property type="entry name" value="HAD-like"/>
    <property type="match status" value="1"/>
</dbReference>
<organism evidence="5 6">
    <name type="scientific">Acidimangrovimonas pyrenivorans</name>
    <dbReference type="NCBI Taxonomy" id="2030798"/>
    <lineage>
        <taxon>Bacteria</taxon>
        <taxon>Pseudomonadati</taxon>
        <taxon>Pseudomonadota</taxon>
        <taxon>Alphaproteobacteria</taxon>
        <taxon>Rhodobacterales</taxon>
        <taxon>Paracoccaceae</taxon>
        <taxon>Acidimangrovimonas</taxon>
    </lineage>
</organism>
<dbReference type="PANTHER" id="PTHR43434:SF1">
    <property type="entry name" value="PHOSPHOGLYCOLATE PHOSPHATASE"/>
    <property type="match status" value="1"/>
</dbReference>
<name>A0ABV7AHT3_9RHOB</name>
<dbReference type="EMBL" id="JBHRSK010000007">
    <property type="protein sequence ID" value="MFC2968571.1"/>
    <property type="molecule type" value="Genomic_DNA"/>
</dbReference>
<keyword evidence="6" id="KW-1185">Reference proteome</keyword>